<keyword evidence="1" id="KW-0540">Nuclease</keyword>
<proteinExistence type="predicted"/>
<dbReference type="Pfam" id="PF00929">
    <property type="entry name" value="RNase_T"/>
    <property type="match status" value="1"/>
</dbReference>
<organism evidence="5 6">
    <name type="scientific">Zootermopsis nevadensis</name>
    <name type="common">Dampwood termite</name>
    <dbReference type="NCBI Taxonomy" id="136037"/>
    <lineage>
        <taxon>Eukaryota</taxon>
        <taxon>Metazoa</taxon>
        <taxon>Ecdysozoa</taxon>
        <taxon>Arthropoda</taxon>
        <taxon>Hexapoda</taxon>
        <taxon>Insecta</taxon>
        <taxon>Pterygota</taxon>
        <taxon>Neoptera</taxon>
        <taxon>Polyneoptera</taxon>
        <taxon>Dictyoptera</taxon>
        <taxon>Blattodea</taxon>
        <taxon>Blattoidea</taxon>
        <taxon>Termitoidae</taxon>
        <taxon>Termopsidae</taxon>
        <taxon>Zootermopsis</taxon>
    </lineage>
</organism>
<dbReference type="SUPFAM" id="SSF53098">
    <property type="entry name" value="Ribonuclease H-like"/>
    <property type="match status" value="1"/>
</dbReference>
<evidence type="ECO:0000259" key="4">
    <source>
        <dbReference type="SMART" id="SM00479"/>
    </source>
</evidence>
<feature type="domain" description="Exonuclease" evidence="4">
    <location>
        <begin position="89"/>
        <end position="273"/>
    </location>
</feature>
<dbReference type="Gene3D" id="3.30.420.10">
    <property type="entry name" value="Ribonuclease H-like superfamily/Ribonuclease H"/>
    <property type="match status" value="1"/>
</dbReference>
<dbReference type="OMA" id="MHSGQLM"/>
<dbReference type="GO" id="GO:0000175">
    <property type="term" value="F:3'-5'-RNA exonuclease activity"/>
    <property type="evidence" value="ECO:0007669"/>
    <property type="project" value="InterPro"/>
</dbReference>
<dbReference type="InterPro" id="IPR036397">
    <property type="entry name" value="RNaseH_sf"/>
</dbReference>
<dbReference type="CDD" id="cd06133">
    <property type="entry name" value="ERI-1_3'hExo_like"/>
    <property type="match status" value="1"/>
</dbReference>
<gene>
    <name evidence="5" type="ORF">L798_14368</name>
</gene>
<keyword evidence="3" id="KW-0269">Exonuclease</keyword>
<keyword evidence="6" id="KW-1185">Reference proteome</keyword>
<dbReference type="eggNOG" id="KOG0542">
    <property type="taxonomic scope" value="Eukaryota"/>
</dbReference>
<evidence type="ECO:0000256" key="1">
    <source>
        <dbReference type="ARBA" id="ARBA00022722"/>
    </source>
</evidence>
<name>A0A067QN08_ZOONE</name>
<dbReference type="PANTHER" id="PTHR23044">
    <property type="entry name" value="3'-5' EXONUCLEASE ERI1-RELATED"/>
    <property type="match status" value="1"/>
</dbReference>
<dbReference type="Proteomes" id="UP000027135">
    <property type="component" value="Unassembled WGS sequence"/>
</dbReference>
<keyword evidence="2" id="KW-0378">Hydrolase</keyword>
<dbReference type="STRING" id="136037.A0A067QN08"/>
<evidence type="ECO:0000256" key="2">
    <source>
        <dbReference type="ARBA" id="ARBA00022801"/>
    </source>
</evidence>
<evidence type="ECO:0000313" key="6">
    <source>
        <dbReference type="Proteomes" id="UP000027135"/>
    </source>
</evidence>
<dbReference type="GO" id="GO:0003676">
    <property type="term" value="F:nucleic acid binding"/>
    <property type="evidence" value="ECO:0007669"/>
    <property type="project" value="InterPro"/>
</dbReference>
<reference evidence="5 6" key="1">
    <citation type="journal article" date="2014" name="Nat. Commun.">
        <title>Molecular traces of alternative social organization in a termite genome.</title>
        <authorList>
            <person name="Terrapon N."/>
            <person name="Li C."/>
            <person name="Robertson H.M."/>
            <person name="Ji L."/>
            <person name="Meng X."/>
            <person name="Booth W."/>
            <person name="Chen Z."/>
            <person name="Childers C.P."/>
            <person name="Glastad K.M."/>
            <person name="Gokhale K."/>
            <person name="Gowin J."/>
            <person name="Gronenberg W."/>
            <person name="Hermansen R.A."/>
            <person name="Hu H."/>
            <person name="Hunt B.G."/>
            <person name="Huylmans A.K."/>
            <person name="Khalil S.M."/>
            <person name="Mitchell R.D."/>
            <person name="Munoz-Torres M.C."/>
            <person name="Mustard J.A."/>
            <person name="Pan H."/>
            <person name="Reese J.T."/>
            <person name="Scharf M.E."/>
            <person name="Sun F."/>
            <person name="Vogel H."/>
            <person name="Xiao J."/>
            <person name="Yang W."/>
            <person name="Yang Z."/>
            <person name="Yang Z."/>
            <person name="Zhou J."/>
            <person name="Zhu J."/>
            <person name="Brent C.S."/>
            <person name="Elsik C.G."/>
            <person name="Goodisman M.A."/>
            <person name="Liberles D.A."/>
            <person name="Roe R.M."/>
            <person name="Vargo E.L."/>
            <person name="Vilcinskas A."/>
            <person name="Wang J."/>
            <person name="Bornberg-Bauer E."/>
            <person name="Korb J."/>
            <person name="Zhang G."/>
            <person name="Liebig J."/>
        </authorList>
    </citation>
    <scope>NUCLEOTIDE SEQUENCE [LARGE SCALE GENOMIC DNA]</scope>
    <source>
        <tissue evidence="5">Whole organism</tissue>
    </source>
</reference>
<dbReference type="EMBL" id="KK853149">
    <property type="protein sequence ID" value="KDR10689.1"/>
    <property type="molecule type" value="Genomic_DNA"/>
</dbReference>
<dbReference type="OrthoDB" id="448399at2759"/>
<dbReference type="Gene3D" id="1.10.720.30">
    <property type="entry name" value="SAP domain"/>
    <property type="match status" value="1"/>
</dbReference>
<evidence type="ECO:0000313" key="5">
    <source>
        <dbReference type="EMBL" id="KDR10689.1"/>
    </source>
</evidence>
<dbReference type="AlphaFoldDB" id="A0A067QN08"/>
<dbReference type="GO" id="GO:0005737">
    <property type="term" value="C:cytoplasm"/>
    <property type="evidence" value="ECO:0007669"/>
    <property type="project" value="TreeGrafter"/>
</dbReference>
<dbReference type="InParanoid" id="A0A067QN08"/>
<sequence>MAVMGEMPSLDEECKGESSQYSDSVYKELSRLNGRINQMSKVAIVSRLKRLKLSSEGNCDVLKTRLKNYYKKQKLKSANLPTAVKLLPYYVIVDFEATCEGVNVPDYPHEIIEFPAVLVSTEQQQVVDHFQAYCRPLVNPTLSGFCMELTGISQEEVDAADTFPQVLKDFEAWLAKHKLGSKHKFTIVTDGPWDMGRFMYGQCKISGLAYPQFAKKWINVRKTFSNFYKCRRFSLKLMLEHLELNFEGRPHCGLDDARNIARVLLRLMSDGASIQVNEHIHLLALEEKSKVSNKPEGVVVPVTASNPYTIAVKVQQGCSQDAHSTILSHSDEDSTSLM</sequence>
<dbReference type="InterPro" id="IPR013520">
    <property type="entry name" value="Ribonucl_H"/>
</dbReference>
<dbReference type="InterPro" id="IPR051274">
    <property type="entry name" value="3-5_Exoribonuclease"/>
</dbReference>
<dbReference type="InterPro" id="IPR036361">
    <property type="entry name" value="SAP_dom_sf"/>
</dbReference>
<dbReference type="InterPro" id="IPR012337">
    <property type="entry name" value="RNaseH-like_sf"/>
</dbReference>
<dbReference type="InterPro" id="IPR047201">
    <property type="entry name" value="ERI-1_3'hExo-like"/>
</dbReference>
<dbReference type="FunFam" id="3.30.420.10:FF:000034">
    <property type="entry name" value="3'-5' exoribonuclease 1"/>
    <property type="match status" value="1"/>
</dbReference>
<evidence type="ECO:0000256" key="3">
    <source>
        <dbReference type="ARBA" id="ARBA00022839"/>
    </source>
</evidence>
<dbReference type="PANTHER" id="PTHR23044:SF61">
    <property type="entry name" value="3'-5' EXORIBONUCLEASE 1-RELATED"/>
    <property type="match status" value="1"/>
</dbReference>
<dbReference type="SMART" id="SM00479">
    <property type="entry name" value="EXOIII"/>
    <property type="match status" value="1"/>
</dbReference>
<accession>A0A067QN08</accession>
<protein>
    <submittedName>
        <fullName evidence="5">3'-5' exoribonuclease 1</fullName>
    </submittedName>
</protein>